<dbReference type="AlphaFoldDB" id="A0AAE0K3B7"/>
<feature type="chain" id="PRO_5042150357" evidence="1">
    <location>
        <begin position="20"/>
        <end position="284"/>
    </location>
</feature>
<protein>
    <submittedName>
        <fullName evidence="2">Uncharacterized protein</fullName>
    </submittedName>
</protein>
<dbReference type="Proteomes" id="UP001287356">
    <property type="component" value="Unassembled WGS sequence"/>
</dbReference>
<sequence>MFSWTLCLSCVRRFRVALVAFPQAVDKAGKFGVMAGSLPGLATLPGMDNRILKTGQPACVHGMFDSSLGALKTLTPNMRISLVHLRGPCCVDGIHPKKRFVKKQTTEASLLSSQRSSAFEENTTWRKLGTATLIHSMAEYVLGNKPGCHRHEAETNSDGGSANGERTRPAKIISREAPVAAGGPELFQPTTTHHALVCALNKALMLVPGLAPRHGCEWTCTYDGLTYGVLLRLLAKRTASPASEFGAVRQRSAAYHVQTGALPGPYSAARATHKLAPRYLYPPL</sequence>
<evidence type="ECO:0000313" key="2">
    <source>
        <dbReference type="EMBL" id="KAK3368867.1"/>
    </source>
</evidence>
<organism evidence="2 3">
    <name type="scientific">Lasiosphaeria ovina</name>
    <dbReference type="NCBI Taxonomy" id="92902"/>
    <lineage>
        <taxon>Eukaryota</taxon>
        <taxon>Fungi</taxon>
        <taxon>Dikarya</taxon>
        <taxon>Ascomycota</taxon>
        <taxon>Pezizomycotina</taxon>
        <taxon>Sordariomycetes</taxon>
        <taxon>Sordariomycetidae</taxon>
        <taxon>Sordariales</taxon>
        <taxon>Lasiosphaeriaceae</taxon>
        <taxon>Lasiosphaeria</taxon>
    </lineage>
</organism>
<proteinExistence type="predicted"/>
<reference evidence="2" key="1">
    <citation type="journal article" date="2023" name="Mol. Phylogenet. Evol.">
        <title>Genome-scale phylogeny and comparative genomics of the fungal order Sordariales.</title>
        <authorList>
            <person name="Hensen N."/>
            <person name="Bonometti L."/>
            <person name="Westerberg I."/>
            <person name="Brannstrom I.O."/>
            <person name="Guillou S."/>
            <person name="Cros-Aarteil S."/>
            <person name="Calhoun S."/>
            <person name="Haridas S."/>
            <person name="Kuo A."/>
            <person name="Mondo S."/>
            <person name="Pangilinan J."/>
            <person name="Riley R."/>
            <person name="LaButti K."/>
            <person name="Andreopoulos B."/>
            <person name="Lipzen A."/>
            <person name="Chen C."/>
            <person name="Yan M."/>
            <person name="Daum C."/>
            <person name="Ng V."/>
            <person name="Clum A."/>
            <person name="Steindorff A."/>
            <person name="Ohm R.A."/>
            <person name="Martin F."/>
            <person name="Silar P."/>
            <person name="Natvig D.O."/>
            <person name="Lalanne C."/>
            <person name="Gautier V."/>
            <person name="Ament-Velasquez S.L."/>
            <person name="Kruys A."/>
            <person name="Hutchinson M.I."/>
            <person name="Powell A.J."/>
            <person name="Barry K."/>
            <person name="Miller A.N."/>
            <person name="Grigoriev I.V."/>
            <person name="Debuchy R."/>
            <person name="Gladieux P."/>
            <person name="Hiltunen Thoren M."/>
            <person name="Johannesson H."/>
        </authorList>
    </citation>
    <scope>NUCLEOTIDE SEQUENCE</scope>
    <source>
        <strain evidence="2">CBS 958.72</strain>
    </source>
</reference>
<dbReference type="EMBL" id="JAULSN010000006">
    <property type="protein sequence ID" value="KAK3368867.1"/>
    <property type="molecule type" value="Genomic_DNA"/>
</dbReference>
<keyword evidence="1" id="KW-0732">Signal</keyword>
<feature type="signal peptide" evidence="1">
    <location>
        <begin position="1"/>
        <end position="19"/>
    </location>
</feature>
<evidence type="ECO:0000313" key="3">
    <source>
        <dbReference type="Proteomes" id="UP001287356"/>
    </source>
</evidence>
<keyword evidence="3" id="KW-1185">Reference proteome</keyword>
<reference evidence="2" key="2">
    <citation type="submission" date="2023-06" db="EMBL/GenBank/DDBJ databases">
        <authorList>
            <consortium name="Lawrence Berkeley National Laboratory"/>
            <person name="Haridas S."/>
            <person name="Hensen N."/>
            <person name="Bonometti L."/>
            <person name="Westerberg I."/>
            <person name="Brannstrom I.O."/>
            <person name="Guillou S."/>
            <person name="Cros-Aarteil S."/>
            <person name="Calhoun S."/>
            <person name="Kuo A."/>
            <person name="Mondo S."/>
            <person name="Pangilinan J."/>
            <person name="Riley R."/>
            <person name="Labutti K."/>
            <person name="Andreopoulos B."/>
            <person name="Lipzen A."/>
            <person name="Chen C."/>
            <person name="Yanf M."/>
            <person name="Daum C."/>
            <person name="Ng V."/>
            <person name="Clum A."/>
            <person name="Steindorff A."/>
            <person name="Ohm R."/>
            <person name="Martin F."/>
            <person name="Silar P."/>
            <person name="Natvig D."/>
            <person name="Lalanne C."/>
            <person name="Gautier V."/>
            <person name="Ament-Velasquez S.L."/>
            <person name="Kruys A."/>
            <person name="Hutchinson M.I."/>
            <person name="Powell A.J."/>
            <person name="Barry K."/>
            <person name="Miller A.N."/>
            <person name="Grigoriev I.V."/>
            <person name="Debuchy R."/>
            <person name="Gladieux P."/>
            <person name="Thoren M.H."/>
            <person name="Johannesson H."/>
        </authorList>
    </citation>
    <scope>NUCLEOTIDE SEQUENCE</scope>
    <source>
        <strain evidence="2">CBS 958.72</strain>
    </source>
</reference>
<accession>A0AAE0K3B7</accession>
<evidence type="ECO:0000256" key="1">
    <source>
        <dbReference type="SAM" id="SignalP"/>
    </source>
</evidence>
<gene>
    <name evidence="2" type="ORF">B0T24DRAFT_341877</name>
</gene>
<name>A0AAE0K3B7_9PEZI</name>
<comment type="caution">
    <text evidence="2">The sequence shown here is derived from an EMBL/GenBank/DDBJ whole genome shotgun (WGS) entry which is preliminary data.</text>
</comment>